<dbReference type="InterPro" id="IPR008977">
    <property type="entry name" value="PHM/PNGase_F_dom_sf"/>
</dbReference>
<evidence type="ECO:0000256" key="1">
    <source>
        <dbReference type="ARBA" id="ARBA00001973"/>
    </source>
</evidence>
<keyword evidence="3" id="KW-1015">Disulfide bond</keyword>
<evidence type="ECO:0000313" key="8">
    <source>
        <dbReference type="Proteomes" id="UP001642483"/>
    </source>
</evidence>
<dbReference type="InterPro" id="IPR028460">
    <property type="entry name" value="Tbh/DBH"/>
</dbReference>
<dbReference type="InterPro" id="IPR014784">
    <property type="entry name" value="Cu2_ascorb_mOase-like_C"/>
</dbReference>
<dbReference type="Pfam" id="PF03712">
    <property type="entry name" value="Cu2_monoox_C"/>
    <property type="match status" value="1"/>
</dbReference>
<dbReference type="SUPFAM" id="SSF49344">
    <property type="entry name" value="CBD9-like"/>
    <property type="match status" value="1"/>
</dbReference>
<evidence type="ECO:0000256" key="4">
    <source>
        <dbReference type="ARBA" id="ARBA00023180"/>
    </source>
</evidence>
<evidence type="ECO:0000313" key="7">
    <source>
        <dbReference type="EMBL" id="CAK8671993.1"/>
    </source>
</evidence>
<accession>A0ABP0EX02</accession>
<comment type="cofactor">
    <cofactor evidence="1">
        <name>Cu(2+)</name>
        <dbReference type="ChEBI" id="CHEBI:29036"/>
    </cofactor>
</comment>
<evidence type="ECO:0000256" key="5">
    <source>
        <dbReference type="SAM" id="SignalP"/>
    </source>
</evidence>
<organism evidence="7 8">
    <name type="scientific">Clavelina lepadiformis</name>
    <name type="common">Light-bulb sea squirt</name>
    <name type="synonym">Ascidia lepadiformis</name>
    <dbReference type="NCBI Taxonomy" id="159417"/>
    <lineage>
        <taxon>Eukaryota</taxon>
        <taxon>Metazoa</taxon>
        <taxon>Chordata</taxon>
        <taxon>Tunicata</taxon>
        <taxon>Ascidiacea</taxon>
        <taxon>Aplousobranchia</taxon>
        <taxon>Clavelinidae</taxon>
        <taxon>Clavelina</taxon>
    </lineage>
</organism>
<dbReference type="InterPro" id="IPR036939">
    <property type="entry name" value="Cu2_ascorb_mOase_N_sf"/>
</dbReference>
<dbReference type="InterPro" id="IPR000945">
    <property type="entry name" value="DBH-like"/>
</dbReference>
<feature type="domain" description="DOMON" evidence="6">
    <location>
        <begin position="39"/>
        <end position="154"/>
    </location>
</feature>
<name>A0ABP0EX02_CLALP</name>
<reference evidence="7 8" key="1">
    <citation type="submission" date="2024-02" db="EMBL/GenBank/DDBJ databases">
        <authorList>
            <person name="Daric V."/>
            <person name="Darras S."/>
        </authorList>
    </citation>
    <scope>NUCLEOTIDE SEQUENCE [LARGE SCALE GENOMIC DNA]</scope>
</reference>
<dbReference type="Gene3D" id="2.60.120.310">
    <property type="entry name" value="Copper type II, ascorbate-dependent monooxygenase, N-terminal domain"/>
    <property type="match status" value="1"/>
</dbReference>
<dbReference type="Pfam" id="PF03351">
    <property type="entry name" value="DOMON"/>
    <property type="match status" value="1"/>
</dbReference>
<dbReference type="InterPro" id="IPR045266">
    <property type="entry name" value="DOH_DOMON"/>
</dbReference>
<dbReference type="Gene3D" id="2.60.40.1210">
    <property type="entry name" value="Cellobiose dehydrogenase, cytochrome domain"/>
    <property type="match status" value="1"/>
</dbReference>
<feature type="signal peptide" evidence="5">
    <location>
        <begin position="1"/>
        <end position="20"/>
    </location>
</feature>
<dbReference type="PANTHER" id="PTHR10157:SF23">
    <property type="entry name" value="MOXD1 HOMOLOG 1"/>
    <property type="match status" value="1"/>
</dbReference>
<keyword evidence="5" id="KW-0732">Signal</keyword>
<gene>
    <name evidence="7" type="ORF">CVLEPA_LOCUS1005</name>
</gene>
<protein>
    <recommendedName>
        <fullName evidence="6">DOMON domain-containing protein</fullName>
    </recommendedName>
</protein>
<dbReference type="Proteomes" id="UP001642483">
    <property type="component" value="Unassembled WGS sequence"/>
</dbReference>
<dbReference type="Gene3D" id="2.60.120.230">
    <property type="match status" value="1"/>
</dbReference>
<evidence type="ECO:0000256" key="2">
    <source>
        <dbReference type="ARBA" id="ARBA00010676"/>
    </source>
</evidence>
<dbReference type="CDD" id="cd09631">
    <property type="entry name" value="DOMON_DOH"/>
    <property type="match status" value="1"/>
</dbReference>
<dbReference type="InterPro" id="IPR000323">
    <property type="entry name" value="Cu2_ascorb_mOase_N"/>
</dbReference>
<dbReference type="PANTHER" id="PTHR10157">
    <property type="entry name" value="DOPAMINE BETA HYDROXYLASE RELATED"/>
    <property type="match status" value="1"/>
</dbReference>
<dbReference type="Pfam" id="PF01082">
    <property type="entry name" value="Cu2_monooxygen"/>
    <property type="match status" value="1"/>
</dbReference>
<dbReference type="PROSITE" id="PS50836">
    <property type="entry name" value="DOMON"/>
    <property type="match status" value="1"/>
</dbReference>
<dbReference type="InterPro" id="IPR024548">
    <property type="entry name" value="Cu2_monoox_C"/>
</dbReference>
<feature type="chain" id="PRO_5045870931" description="DOMON domain-containing protein" evidence="5">
    <location>
        <begin position="21"/>
        <end position="625"/>
    </location>
</feature>
<keyword evidence="4" id="KW-0325">Glycoprotein</keyword>
<proteinExistence type="inferred from homology"/>
<comment type="caution">
    <text evidence="7">The sequence shown here is derived from an EMBL/GenBank/DDBJ whole genome shotgun (WGS) entry which is preliminary data.</text>
</comment>
<dbReference type="SUPFAM" id="SSF49742">
    <property type="entry name" value="PHM/PNGase F"/>
    <property type="match status" value="2"/>
</dbReference>
<evidence type="ECO:0000256" key="3">
    <source>
        <dbReference type="ARBA" id="ARBA00023157"/>
    </source>
</evidence>
<comment type="similarity">
    <text evidence="2">Belongs to the copper type II ascorbate-dependent monooxygenase family.</text>
</comment>
<dbReference type="EMBL" id="CAWYQH010000001">
    <property type="protein sequence ID" value="CAK8671993.1"/>
    <property type="molecule type" value="Genomic_DNA"/>
</dbReference>
<sequence length="625" mass="70249">MKILLKFLITFNLQIFAVNAQVIEPSEEFPYDEYLDPIQQFRMFWKVDEPFITFELHVQTTGWVGIGISPDGRMANSDIVVGWVKDGRAHLTDRFSPPYGGYPPTDREENVELLAGRECDGFTIIKFRRQLAACEDYHDRPITEATVRMLYAFGVNDPHLSDLFFTDKHRFENRGSKSVLLLAKQPVQPREVQEDPSLETLELRNDGIEFPVDQTYYKCRLFQLPSFPSKRHIIKMEPLINPENLFNVHHMILYLCPEVLRNPANIGRSCSCYSEDAFPDIFNCITLLYGWAVGSGPVFLPDDVGFPVGVPGESTFVLLETHYDNPSQQVILDTSGVKFTYTTKLRKYDAGISQIGNVFVGLELVIPPNTDSFKIYGQCHSSCIESVMNETGVDQINITAVMLHSHLAGRKMKLRHIRNGTELPPITNDQSYDFNFQETRVISPERVVRKGDALQLVCDYSSRGREGLIKGGYRTTEEMCLAFVLYYPRISLGTCVSGPVRGSSVRFLGGILGYTNVQPTSPIRNAFEIGFDKFVITEPQEKANTTLDVAINNYPWTKQLADGLSAALENSPQQQICDSHGLLSGRQTYNTGPITIDEPFSTSENSCVAPSSGFATELSEQICSP</sequence>
<dbReference type="InterPro" id="IPR005018">
    <property type="entry name" value="DOMON_domain"/>
</dbReference>
<dbReference type="SMART" id="SM00664">
    <property type="entry name" value="DoH"/>
    <property type="match status" value="1"/>
</dbReference>
<keyword evidence="8" id="KW-1185">Reference proteome</keyword>
<dbReference type="PRINTS" id="PR00767">
    <property type="entry name" value="DBMONOXGNASE"/>
</dbReference>
<evidence type="ECO:0000259" key="6">
    <source>
        <dbReference type="PROSITE" id="PS50836"/>
    </source>
</evidence>